<dbReference type="PANTHER" id="PTHR43369">
    <property type="entry name" value="PHOSPHORIBOSYLGLYCINAMIDE FORMYLTRANSFERASE"/>
    <property type="match status" value="1"/>
</dbReference>
<dbReference type="GO" id="GO:0003723">
    <property type="term" value="F:RNA binding"/>
    <property type="evidence" value="ECO:0007669"/>
    <property type="project" value="UniProtKB-KW"/>
</dbReference>
<feature type="binding site" evidence="4">
    <location>
        <position position="101"/>
    </location>
    <ligand>
        <name>(6R)-10-formyltetrahydrofolate</name>
        <dbReference type="ChEBI" id="CHEBI:195366"/>
    </ligand>
</feature>
<comment type="catalytic activity">
    <reaction evidence="4">
        <text>N(1)-(5-phospho-beta-D-ribosyl)glycinamide + (6R)-10-formyltetrahydrofolate = N(2)-formyl-N(1)-(5-phospho-beta-D-ribosyl)glycinamide + (6S)-5,6,7,8-tetrahydrofolate + H(+)</text>
        <dbReference type="Rhea" id="RHEA:15053"/>
        <dbReference type="ChEBI" id="CHEBI:15378"/>
        <dbReference type="ChEBI" id="CHEBI:57453"/>
        <dbReference type="ChEBI" id="CHEBI:143788"/>
        <dbReference type="ChEBI" id="CHEBI:147286"/>
        <dbReference type="ChEBI" id="CHEBI:195366"/>
        <dbReference type="EC" id="2.1.2.2"/>
    </reaction>
</comment>
<keyword evidence="2 4" id="KW-0808">Transferase</keyword>
<dbReference type="NCBIfam" id="TIGR00639">
    <property type="entry name" value="PurN"/>
    <property type="match status" value="1"/>
</dbReference>
<dbReference type="EC" id="2.1.2.2" evidence="4"/>
<protein>
    <recommendedName>
        <fullName evidence="4">Phosphoribosylglycinamide formyltransferase</fullName>
        <ecNumber evidence="4">2.1.2.2</ecNumber>
    </recommendedName>
    <alternativeName>
        <fullName evidence="4">5'-phosphoribosylglycinamide transformylase</fullName>
    </alternativeName>
    <alternativeName>
        <fullName evidence="4">GAR transformylase</fullName>
        <shortName evidence="4">GART</shortName>
    </alternativeName>
</protein>
<evidence type="ECO:0000256" key="4">
    <source>
        <dbReference type="HAMAP-Rule" id="MF_01930"/>
    </source>
</evidence>
<dbReference type="InterPro" id="IPR004607">
    <property type="entry name" value="GART"/>
</dbReference>
<feature type="domain" description="Formyl transferase N-terminal" evidence="6">
    <location>
        <begin position="2"/>
        <end position="181"/>
    </location>
</feature>
<dbReference type="RefSeq" id="WP_173778457.1">
    <property type="nucleotide sequence ID" value="NZ_JABSNO010000005.1"/>
</dbReference>
<dbReference type="SUPFAM" id="SSF53328">
    <property type="entry name" value="Formyltransferase"/>
    <property type="match status" value="1"/>
</dbReference>
<comment type="caution">
    <text evidence="7">The sequence shown here is derived from an EMBL/GenBank/DDBJ whole genome shotgun (WGS) entry which is preliminary data.</text>
</comment>
<proteinExistence type="inferred from homology"/>
<evidence type="ECO:0000313" key="7">
    <source>
        <dbReference type="EMBL" id="NRS91836.1"/>
    </source>
</evidence>
<dbReference type="HAMAP" id="MF_01930">
    <property type="entry name" value="PurN"/>
    <property type="match status" value="1"/>
</dbReference>
<comment type="function">
    <text evidence="4">Catalyzes the transfer of a formyl group from 10-formyltetrahydrofolate to 5-phospho-ribosyl-glycinamide (GAR), producing 5-phospho-ribosyl-N-formylglycinamide (FGAR) and tetrahydrofolate.</text>
</comment>
<keyword evidence="3 4" id="KW-0658">Purine biosynthesis</keyword>
<dbReference type="Proteomes" id="UP000610746">
    <property type="component" value="Unassembled WGS sequence"/>
</dbReference>
<feature type="binding site" evidence="4">
    <location>
        <position position="59"/>
    </location>
    <ligand>
        <name>(6R)-10-formyltetrahydrofolate</name>
        <dbReference type="ChEBI" id="CHEBI:195366"/>
    </ligand>
</feature>
<dbReference type="Pfam" id="PF00551">
    <property type="entry name" value="Formyl_trans_N"/>
    <property type="match status" value="1"/>
</dbReference>
<dbReference type="GO" id="GO:0005829">
    <property type="term" value="C:cytosol"/>
    <property type="evidence" value="ECO:0007669"/>
    <property type="project" value="TreeGrafter"/>
</dbReference>
<evidence type="ECO:0000256" key="1">
    <source>
        <dbReference type="ARBA" id="ARBA00005054"/>
    </source>
</evidence>
<evidence type="ECO:0000256" key="5">
    <source>
        <dbReference type="PROSITE-ProRule" id="PRU00182"/>
    </source>
</evidence>
<keyword evidence="8" id="KW-1185">Reference proteome</keyword>
<dbReference type="GO" id="GO:0004644">
    <property type="term" value="F:phosphoribosylglycinamide formyltransferase activity"/>
    <property type="evidence" value="ECO:0007669"/>
    <property type="project" value="UniProtKB-UniRule"/>
</dbReference>
<dbReference type="GO" id="GO:0006189">
    <property type="term" value="P:'de novo' IMP biosynthetic process"/>
    <property type="evidence" value="ECO:0007669"/>
    <property type="project" value="UniProtKB-UniRule"/>
</dbReference>
<dbReference type="UniPathway" id="UPA00074">
    <property type="reaction ID" value="UER00126"/>
</dbReference>
<evidence type="ECO:0000256" key="2">
    <source>
        <dbReference type="ARBA" id="ARBA00022679"/>
    </source>
</evidence>
<evidence type="ECO:0000313" key="8">
    <source>
        <dbReference type="Proteomes" id="UP000610746"/>
    </source>
</evidence>
<dbReference type="PANTHER" id="PTHR43369:SF2">
    <property type="entry name" value="PHOSPHORIBOSYLGLYCINAMIDE FORMYLTRANSFERASE"/>
    <property type="match status" value="1"/>
</dbReference>
<dbReference type="PROSITE" id="PS50889">
    <property type="entry name" value="S4"/>
    <property type="match status" value="1"/>
</dbReference>
<dbReference type="Gene3D" id="3.40.50.170">
    <property type="entry name" value="Formyl transferase, N-terminal domain"/>
    <property type="match status" value="1"/>
</dbReference>
<feature type="active site" description="Proton donor" evidence="4">
    <location>
        <position position="103"/>
    </location>
</feature>
<keyword evidence="5" id="KW-0694">RNA-binding</keyword>
<name>A0A8J8G6C7_9FLAO</name>
<reference evidence="7" key="1">
    <citation type="submission" date="2020-05" db="EMBL/GenBank/DDBJ databases">
        <title>Genomic Encyclopedia of Type Strains, Phase IV (KMG-V): Genome sequencing to study the core and pangenomes of soil and plant-associated prokaryotes.</title>
        <authorList>
            <person name="Whitman W."/>
        </authorList>
    </citation>
    <scope>NUCLEOTIDE SEQUENCE</scope>
    <source>
        <strain evidence="7">16F</strain>
    </source>
</reference>
<dbReference type="EMBL" id="JABSNO010000005">
    <property type="protein sequence ID" value="NRS91836.1"/>
    <property type="molecule type" value="Genomic_DNA"/>
</dbReference>
<evidence type="ECO:0000256" key="3">
    <source>
        <dbReference type="ARBA" id="ARBA00022755"/>
    </source>
</evidence>
<dbReference type="CDD" id="cd08645">
    <property type="entry name" value="FMT_core_GART"/>
    <property type="match status" value="1"/>
</dbReference>
<sequence>MKNITILISGSGTNLQRIIDATKSSEIENAKINLVIADRPCFGLERAEKEGIENILIKRGKDFSENLENQIPENTDFIILAGFLSILTKEFCNKYEGKIINIHPSLLPKFGGKGMWGHHVHQAVLDANEKESGATVHFVTHGIDEGEIILQKSFPIDEGDTVEILQKKVHVVEKEIFPKAINLVLNKV</sequence>
<feature type="site" description="Raises pKa of active site His" evidence="4">
    <location>
        <position position="144"/>
    </location>
</feature>
<gene>
    <name evidence="4" type="primary">purN</name>
    <name evidence="7" type="ORF">HNQ03_000903</name>
</gene>
<comment type="pathway">
    <text evidence="1 4">Purine metabolism; IMP biosynthesis via de novo pathway; N(2)-formyl-N(1)-(5-phospho-D-ribosyl)glycinamide from N(1)-(5-phospho-D-ribosyl)glycinamide (10-formyl THF route): step 1/1.</text>
</comment>
<dbReference type="AlphaFoldDB" id="A0A8J8G6C7"/>
<organism evidence="7 8">
    <name type="scientific">Frigoriflavimonas asaccharolytica</name>
    <dbReference type="NCBI Taxonomy" id="2735899"/>
    <lineage>
        <taxon>Bacteria</taxon>
        <taxon>Pseudomonadati</taxon>
        <taxon>Bacteroidota</taxon>
        <taxon>Flavobacteriia</taxon>
        <taxon>Flavobacteriales</taxon>
        <taxon>Weeksellaceae</taxon>
        <taxon>Frigoriflavimonas</taxon>
    </lineage>
</organism>
<dbReference type="InterPro" id="IPR002376">
    <property type="entry name" value="Formyl_transf_N"/>
</dbReference>
<feature type="binding site" evidence="4">
    <location>
        <begin position="12"/>
        <end position="14"/>
    </location>
    <ligand>
        <name>N(1)-(5-phospho-beta-D-ribosyl)glycinamide</name>
        <dbReference type="ChEBI" id="CHEBI:143788"/>
    </ligand>
</feature>
<accession>A0A8J8G6C7</accession>
<dbReference type="InterPro" id="IPR036477">
    <property type="entry name" value="Formyl_transf_N_sf"/>
</dbReference>
<comment type="similarity">
    <text evidence="4">Belongs to the GART family.</text>
</comment>
<evidence type="ECO:0000259" key="6">
    <source>
        <dbReference type="Pfam" id="PF00551"/>
    </source>
</evidence>
<comment type="caution">
    <text evidence="4">Lacks conserved residue(s) required for the propagation of feature annotation.</text>
</comment>